<dbReference type="PATRIC" id="fig|1386089.3.peg.2934"/>
<dbReference type="STRING" id="1386089.N865_13455"/>
<dbReference type="eggNOG" id="COG3214">
    <property type="taxonomic scope" value="Bacteria"/>
</dbReference>
<evidence type="ECO:0008006" key="4">
    <source>
        <dbReference type="Google" id="ProtNLM"/>
    </source>
</evidence>
<dbReference type="InterPro" id="IPR009351">
    <property type="entry name" value="AlkZ-like"/>
</dbReference>
<evidence type="ECO:0000256" key="1">
    <source>
        <dbReference type="SAM" id="MobiDB-lite"/>
    </source>
</evidence>
<name>W9GAC5_9MICO</name>
<reference evidence="2 3" key="1">
    <citation type="submission" date="2013-08" db="EMBL/GenBank/DDBJ databases">
        <title>Intrasporangium oryzae NRRL B-24470.</title>
        <authorList>
            <person name="Liu H."/>
            <person name="Wang G."/>
        </authorList>
    </citation>
    <scope>NUCLEOTIDE SEQUENCE [LARGE SCALE GENOMIC DNA]</scope>
    <source>
        <strain evidence="2 3">NRRL B-24470</strain>
    </source>
</reference>
<dbReference type="PANTHER" id="PTHR30528:SF0">
    <property type="entry name" value="CYTOPLASMIC PROTEIN"/>
    <property type="match status" value="1"/>
</dbReference>
<keyword evidence="3" id="KW-1185">Reference proteome</keyword>
<protein>
    <recommendedName>
        <fullName evidence="4">Cytoplasmic protein</fullName>
    </recommendedName>
</protein>
<dbReference type="Proteomes" id="UP000019489">
    <property type="component" value="Unassembled WGS sequence"/>
</dbReference>
<sequence>MRGLTRGQARRVAIAAQGFLDPRPEPFGATMRHVQRVIDRVGVVQIDSVNVVARSQYLPFFSRLGPYDTALLDRARDRAPRRLVEYWAHEASLIPPSTWPLLDHRMRQAETKAWGGMRRVLAEKPELVESVFAEVVARGPLTARQVETALAHDVPRMKDHWGWNWSEVKDCLEYLFWAGRISSAGRTSQFERRYAALEVTPPPAFRDAWVNRPGPEHDPDRYLELVRIAARAHGVGTERCLADYFRIGRAHARPAIERLVADGELIPVSVPGWQPAWLHAEARIPRRVHAEALLSPFDSLVWQRDRIHALWDFHYRIEIYTPAHRRVHGYYVLPFLHGEALVARCDLKADRAAGVLRCHRVTWQPGAPMEARAALHRNLDSMADWLGLDGVLVSAQAETGDGGGGADRSGTEKPASAARG</sequence>
<dbReference type="AlphaFoldDB" id="W9GAC5"/>
<feature type="region of interest" description="Disordered" evidence="1">
    <location>
        <begin position="398"/>
        <end position="420"/>
    </location>
</feature>
<proteinExistence type="predicted"/>
<evidence type="ECO:0000313" key="3">
    <source>
        <dbReference type="Proteomes" id="UP000019489"/>
    </source>
</evidence>
<gene>
    <name evidence="2" type="ORF">N865_13455</name>
</gene>
<comment type="caution">
    <text evidence="2">The sequence shown here is derived from an EMBL/GenBank/DDBJ whole genome shotgun (WGS) entry which is preliminary data.</text>
</comment>
<dbReference type="EMBL" id="AWSA01000033">
    <property type="protein sequence ID" value="EWT00834.1"/>
    <property type="molecule type" value="Genomic_DNA"/>
</dbReference>
<dbReference type="PANTHER" id="PTHR30528">
    <property type="entry name" value="CYTOPLASMIC PROTEIN"/>
    <property type="match status" value="1"/>
</dbReference>
<dbReference type="Pfam" id="PF06224">
    <property type="entry name" value="AlkZ-like"/>
    <property type="match status" value="1"/>
</dbReference>
<evidence type="ECO:0000313" key="2">
    <source>
        <dbReference type="EMBL" id="EWT00834.1"/>
    </source>
</evidence>
<accession>W9GAC5</accession>
<organism evidence="2 3">
    <name type="scientific">Intrasporangium oryzae NRRL B-24470</name>
    <dbReference type="NCBI Taxonomy" id="1386089"/>
    <lineage>
        <taxon>Bacteria</taxon>
        <taxon>Bacillati</taxon>
        <taxon>Actinomycetota</taxon>
        <taxon>Actinomycetes</taxon>
        <taxon>Micrococcales</taxon>
        <taxon>Intrasporangiaceae</taxon>
        <taxon>Intrasporangium</taxon>
    </lineage>
</organism>